<proteinExistence type="predicted"/>
<evidence type="ECO:0000313" key="2">
    <source>
        <dbReference type="EnsemblPlants" id="QL11p051604:mrna"/>
    </source>
</evidence>
<dbReference type="EnsemblPlants" id="QL11p051604:mrna">
    <property type="protein sequence ID" value="QL11p051604:mrna"/>
    <property type="gene ID" value="QL11p051604"/>
</dbReference>
<dbReference type="GO" id="GO:0003676">
    <property type="term" value="F:nucleic acid binding"/>
    <property type="evidence" value="ECO:0007669"/>
    <property type="project" value="InterPro"/>
</dbReference>
<dbReference type="InterPro" id="IPR052929">
    <property type="entry name" value="RNase_H-like_EbsB-rel"/>
</dbReference>
<dbReference type="Gene3D" id="3.30.420.10">
    <property type="entry name" value="Ribonuclease H-like superfamily/Ribonuclease H"/>
    <property type="match status" value="1"/>
</dbReference>
<dbReference type="InParanoid" id="A0A7N2N0U9"/>
<evidence type="ECO:0000259" key="1">
    <source>
        <dbReference type="Pfam" id="PF13456"/>
    </source>
</evidence>
<dbReference type="InterPro" id="IPR002156">
    <property type="entry name" value="RNaseH_domain"/>
</dbReference>
<reference evidence="2 3" key="1">
    <citation type="journal article" date="2016" name="G3 (Bethesda)">
        <title>First Draft Assembly and Annotation of the Genome of a California Endemic Oak Quercus lobata Nee (Fagaceae).</title>
        <authorList>
            <person name="Sork V.L."/>
            <person name="Fitz-Gibbon S.T."/>
            <person name="Puiu D."/>
            <person name="Crepeau M."/>
            <person name="Gugger P.F."/>
            <person name="Sherman R."/>
            <person name="Stevens K."/>
            <person name="Langley C.H."/>
            <person name="Pellegrini M."/>
            <person name="Salzberg S.L."/>
        </authorList>
    </citation>
    <scope>NUCLEOTIDE SEQUENCE [LARGE SCALE GENOMIC DNA]</scope>
    <source>
        <strain evidence="2 3">cv. SW786</strain>
    </source>
</reference>
<dbReference type="InterPro" id="IPR036397">
    <property type="entry name" value="RNaseH_sf"/>
</dbReference>
<accession>A0A7N2N0U9</accession>
<dbReference type="PANTHER" id="PTHR47074:SF48">
    <property type="entry name" value="POLYNUCLEOTIDYL TRANSFERASE, RIBONUCLEASE H-LIKE SUPERFAMILY PROTEIN"/>
    <property type="match status" value="1"/>
</dbReference>
<dbReference type="PANTHER" id="PTHR47074">
    <property type="entry name" value="BNAC02G40300D PROTEIN"/>
    <property type="match status" value="1"/>
</dbReference>
<reference evidence="2" key="2">
    <citation type="submission" date="2021-01" db="UniProtKB">
        <authorList>
            <consortium name="EnsemblPlants"/>
        </authorList>
    </citation>
    <scope>IDENTIFICATION</scope>
</reference>
<dbReference type="SUPFAM" id="SSF53098">
    <property type="entry name" value="Ribonuclease H-like"/>
    <property type="match status" value="1"/>
</dbReference>
<sequence length="185" mass="19727">MGCDRACSAAAHVLSLQKESSNMDAEESRLSNDNSGRGKAVKALVKEAEVLVEDFSSVKATAKQSVPPRSQGWSPLSEGWYKVNVDGAVFRESSSCGIGVVIRNDQGQIMGAMSKKLNLPLGAVEVEAKAFEEGLLLAGDLGLKQVILEGDAQIVTNALLGKCLPPISIQMIISGARRWRQTVQD</sequence>
<feature type="domain" description="RNase H type-1" evidence="1">
    <location>
        <begin position="84"/>
        <end position="162"/>
    </location>
</feature>
<dbReference type="AlphaFoldDB" id="A0A7N2N0U9"/>
<dbReference type="GO" id="GO:0004523">
    <property type="term" value="F:RNA-DNA hybrid ribonuclease activity"/>
    <property type="evidence" value="ECO:0007669"/>
    <property type="project" value="InterPro"/>
</dbReference>
<dbReference type="Gramene" id="QL11p051604:mrna">
    <property type="protein sequence ID" value="QL11p051604:mrna"/>
    <property type="gene ID" value="QL11p051604"/>
</dbReference>
<protein>
    <recommendedName>
        <fullName evidence="1">RNase H type-1 domain-containing protein</fullName>
    </recommendedName>
</protein>
<dbReference type="InterPro" id="IPR012337">
    <property type="entry name" value="RNaseH-like_sf"/>
</dbReference>
<dbReference type="EMBL" id="LRBV02000011">
    <property type="status" value="NOT_ANNOTATED_CDS"/>
    <property type="molecule type" value="Genomic_DNA"/>
</dbReference>
<evidence type="ECO:0000313" key="3">
    <source>
        <dbReference type="Proteomes" id="UP000594261"/>
    </source>
</evidence>
<keyword evidence="3" id="KW-1185">Reference proteome</keyword>
<dbReference type="Pfam" id="PF13456">
    <property type="entry name" value="RVT_3"/>
    <property type="match status" value="1"/>
</dbReference>
<name>A0A7N2N0U9_QUELO</name>
<organism evidence="2 3">
    <name type="scientific">Quercus lobata</name>
    <name type="common">Valley oak</name>
    <dbReference type="NCBI Taxonomy" id="97700"/>
    <lineage>
        <taxon>Eukaryota</taxon>
        <taxon>Viridiplantae</taxon>
        <taxon>Streptophyta</taxon>
        <taxon>Embryophyta</taxon>
        <taxon>Tracheophyta</taxon>
        <taxon>Spermatophyta</taxon>
        <taxon>Magnoliopsida</taxon>
        <taxon>eudicotyledons</taxon>
        <taxon>Gunneridae</taxon>
        <taxon>Pentapetalae</taxon>
        <taxon>rosids</taxon>
        <taxon>fabids</taxon>
        <taxon>Fagales</taxon>
        <taxon>Fagaceae</taxon>
        <taxon>Quercus</taxon>
    </lineage>
</organism>
<dbReference type="Proteomes" id="UP000594261">
    <property type="component" value="Chromosome 11"/>
</dbReference>